<dbReference type="GO" id="GO:0047952">
    <property type="term" value="F:glycerol-3-phosphate dehydrogenase [NAD(P)+] activity"/>
    <property type="evidence" value="ECO:0007669"/>
    <property type="project" value="TreeGrafter"/>
</dbReference>
<protein>
    <submittedName>
        <fullName evidence="6">Glycerol-3-phosphate dehydrogenase</fullName>
    </submittedName>
</protein>
<dbReference type="PANTHER" id="PTHR11728">
    <property type="entry name" value="GLYCEROL-3-PHOSPHATE DEHYDROGENASE"/>
    <property type="match status" value="1"/>
</dbReference>
<dbReference type="GO" id="GO:0046168">
    <property type="term" value="P:glycerol-3-phosphate catabolic process"/>
    <property type="evidence" value="ECO:0007669"/>
    <property type="project" value="InterPro"/>
</dbReference>
<keyword evidence="2" id="KW-0560">Oxidoreductase</keyword>
<dbReference type="Pfam" id="PF07479">
    <property type="entry name" value="NAD_Gly3P_dh_C"/>
    <property type="match status" value="1"/>
</dbReference>
<dbReference type="InterPro" id="IPR013328">
    <property type="entry name" value="6PGD_dom2"/>
</dbReference>
<name>A0A5J4L1C1_9ZZZZ</name>
<dbReference type="GO" id="GO:0005829">
    <property type="term" value="C:cytosol"/>
    <property type="evidence" value="ECO:0007669"/>
    <property type="project" value="TreeGrafter"/>
</dbReference>
<evidence type="ECO:0000259" key="5">
    <source>
        <dbReference type="Pfam" id="PF07479"/>
    </source>
</evidence>
<dbReference type="FunFam" id="3.40.50.720:FF:000019">
    <property type="entry name" value="Glycerol-3-phosphate dehydrogenase [NAD(P)+]"/>
    <property type="match status" value="1"/>
</dbReference>
<evidence type="ECO:0000259" key="4">
    <source>
        <dbReference type="Pfam" id="PF01210"/>
    </source>
</evidence>
<evidence type="ECO:0000256" key="1">
    <source>
        <dbReference type="ARBA" id="ARBA00011009"/>
    </source>
</evidence>
<evidence type="ECO:0000313" key="6">
    <source>
        <dbReference type="EMBL" id="GER92557.1"/>
    </source>
</evidence>
<gene>
    <name evidence="6" type="ORF">A45J_0273</name>
</gene>
<accession>A0A5J4L1C1</accession>
<dbReference type="InterPro" id="IPR006168">
    <property type="entry name" value="G3P_DH_NAD-dep"/>
</dbReference>
<dbReference type="GO" id="GO:0051287">
    <property type="term" value="F:NAD binding"/>
    <property type="evidence" value="ECO:0007669"/>
    <property type="project" value="InterPro"/>
</dbReference>
<comment type="similarity">
    <text evidence="1">Belongs to the NAD-dependent glycerol-3-phosphate dehydrogenase family.</text>
</comment>
<dbReference type="PROSITE" id="PS00957">
    <property type="entry name" value="NAD_G3PDH"/>
    <property type="match status" value="1"/>
</dbReference>
<keyword evidence="3" id="KW-0520">NAD</keyword>
<dbReference type="HAMAP" id="MF_00394">
    <property type="entry name" value="NAD_Glyc3P_dehydrog"/>
    <property type="match status" value="1"/>
</dbReference>
<dbReference type="GO" id="GO:0005975">
    <property type="term" value="P:carbohydrate metabolic process"/>
    <property type="evidence" value="ECO:0007669"/>
    <property type="project" value="InterPro"/>
</dbReference>
<dbReference type="PANTHER" id="PTHR11728:SF1">
    <property type="entry name" value="GLYCEROL-3-PHOSPHATE DEHYDROGENASE [NAD(+)] 2, CHLOROPLASTIC"/>
    <property type="match status" value="1"/>
</dbReference>
<reference evidence="6" key="1">
    <citation type="submission" date="2019-10" db="EMBL/GenBank/DDBJ databases">
        <title>Metagenomic sequencing of thiosulfate-disproportionating enrichment culture.</title>
        <authorList>
            <person name="Umezawa K."/>
            <person name="Kojima H."/>
            <person name="Fukui M."/>
        </authorList>
    </citation>
    <scope>NUCLEOTIDE SEQUENCE</scope>
    <source>
        <strain evidence="6">45J</strain>
    </source>
</reference>
<feature type="domain" description="Glycerol-3-phosphate dehydrogenase NAD-dependent C-terminal" evidence="5">
    <location>
        <begin position="181"/>
        <end position="321"/>
    </location>
</feature>
<dbReference type="SUPFAM" id="SSF51735">
    <property type="entry name" value="NAD(P)-binding Rossmann-fold domains"/>
    <property type="match status" value="1"/>
</dbReference>
<dbReference type="Gene3D" id="3.40.50.720">
    <property type="entry name" value="NAD(P)-binding Rossmann-like Domain"/>
    <property type="match status" value="1"/>
</dbReference>
<dbReference type="InterPro" id="IPR008927">
    <property type="entry name" value="6-PGluconate_DH-like_C_sf"/>
</dbReference>
<dbReference type="InterPro" id="IPR036291">
    <property type="entry name" value="NAD(P)-bd_dom_sf"/>
</dbReference>
<dbReference type="PIRSF" id="PIRSF000114">
    <property type="entry name" value="Glycerol-3-P_dh"/>
    <property type="match status" value="1"/>
</dbReference>
<dbReference type="NCBIfam" id="NF000940">
    <property type="entry name" value="PRK00094.1-2"/>
    <property type="match status" value="1"/>
</dbReference>
<dbReference type="InterPro" id="IPR006109">
    <property type="entry name" value="G3P_DH_NAD-dep_C"/>
</dbReference>
<comment type="caution">
    <text evidence="6">The sequence shown here is derived from an EMBL/GenBank/DDBJ whole genome shotgun (WGS) entry which is preliminary data.</text>
</comment>
<dbReference type="SUPFAM" id="SSF48179">
    <property type="entry name" value="6-phosphogluconate dehydrogenase C-terminal domain-like"/>
    <property type="match status" value="1"/>
</dbReference>
<dbReference type="Pfam" id="PF01210">
    <property type="entry name" value="NAD_Gly3P_dh_N"/>
    <property type="match status" value="1"/>
</dbReference>
<organism evidence="6">
    <name type="scientific">hot springs metagenome</name>
    <dbReference type="NCBI Taxonomy" id="433727"/>
    <lineage>
        <taxon>unclassified sequences</taxon>
        <taxon>metagenomes</taxon>
        <taxon>ecological metagenomes</taxon>
    </lineage>
</organism>
<dbReference type="FunFam" id="1.10.1040.10:FF:000001">
    <property type="entry name" value="Glycerol-3-phosphate dehydrogenase [NAD(P)+]"/>
    <property type="match status" value="1"/>
</dbReference>
<feature type="domain" description="Glycerol-3-phosphate dehydrogenase NAD-dependent N-terminal" evidence="4">
    <location>
        <begin position="8"/>
        <end position="160"/>
    </location>
</feature>
<proteinExistence type="inferred from homology"/>
<evidence type="ECO:0000256" key="2">
    <source>
        <dbReference type="ARBA" id="ARBA00023002"/>
    </source>
</evidence>
<evidence type="ECO:0000256" key="3">
    <source>
        <dbReference type="ARBA" id="ARBA00023027"/>
    </source>
</evidence>
<dbReference type="NCBIfam" id="NF000942">
    <property type="entry name" value="PRK00094.1-4"/>
    <property type="match status" value="1"/>
</dbReference>
<dbReference type="EMBL" id="BLAB01000001">
    <property type="protein sequence ID" value="GER92557.1"/>
    <property type="molecule type" value="Genomic_DNA"/>
</dbReference>
<dbReference type="AlphaFoldDB" id="A0A5J4L1C1"/>
<dbReference type="PRINTS" id="PR00077">
    <property type="entry name" value="GPDHDRGNASE"/>
</dbReference>
<dbReference type="InterPro" id="IPR011128">
    <property type="entry name" value="G3P_DH_NAD-dep_N"/>
</dbReference>
<sequence>MNYPNSYISVIGAGSWGTTLASLLAEKGYDVTLWTYEKELAEHINKQRINNIYLPDVVIPENLKATHDIAEAVTNSRYILNVVPTQYIRTIFTQAKPYIKDESIIISASKGIENNTLMTPSMVIKEILNKPVSVISGPSFAKEVMAKMPTAVTLATEDKETGLLLQEIFNTDYFRVYTHDDVMGAEIGGALKNVIAIASGICDGLGLGYNSRAALITRGLSEITRLGISMNAKEITFSGLSGLGDLVLTCTGPLSRNYSVGYKLGQGLKLSDIISQTKSVAEGVTTTLSAYDLSKKYAIDMPITEQVYLTLYKEKSPKEAVRDLMNRTLKSEFYGY</sequence>
<dbReference type="Gene3D" id="1.10.1040.10">
    <property type="entry name" value="N-(1-d-carboxylethyl)-l-norvaline Dehydrogenase, domain 2"/>
    <property type="match status" value="1"/>
</dbReference>